<dbReference type="SUPFAM" id="SSF49590">
    <property type="entry name" value="PHL pollen allergen"/>
    <property type="match status" value="1"/>
</dbReference>
<protein>
    <recommendedName>
        <fullName evidence="2">Expansin-like EG45 domain-containing protein</fullName>
    </recommendedName>
</protein>
<dbReference type="Proteomes" id="UP000282656">
    <property type="component" value="Unassembled WGS sequence"/>
</dbReference>
<organism evidence="3 4">
    <name type="scientific">Corallococcus interemptor</name>
    <dbReference type="NCBI Taxonomy" id="2316720"/>
    <lineage>
        <taxon>Bacteria</taxon>
        <taxon>Pseudomonadati</taxon>
        <taxon>Myxococcota</taxon>
        <taxon>Myxococcia</taxon>
        <taxon>Myxococcales</taxon>
        <taxon>Cystobacterineae</taxon>
        <taxon>Myxococcaceae</taxon>
        <taxon>Corallococcus</taxon>
    </lineage>
</organism>
<dbReference type="OrthoDB" id="5499927at2"/>
<dbReference type="InterPro" id="IPR051477">
    <property type="entry name" value="Expansin_CellWall"/>
</dbReference>
<dbReference type="InterPro" id="IPR049818">
    <property type="entry name" value="Expansin_EXLX1-like"/>
</dbReference>
<comment type="caution">
    <text evidence="3">The sequence shown here is derived from an EMBL/GenBank/DDBJ whole genome shotgun (WGS) entry which is preliminary data.</text>
</comment>
<dbReference type="SUPFAM" id="SSF50685">
    <property type="entry name" value="Barwin-like endoglucanases"/>
    <property type="match status" value="1"/>
</dbReference>
<gene>
    <name evidence="3" type="ORF">D7X96_32370</name>
</gene>
<evidence type="ECO:0000256" key="1">
    <source>
        <dbReference type="ARBA" id="ARBA00022729"/>
    </source>
</evidence>
<dbReference type="InterPro" id="IPR036908">
    <property type="entry name" value="RlpA-like_sf"/>
</dbReference>
<dbReference type="Pfam" id="PF03330">
    <property type="entry name" value="DPBB_1"/>
    <property type="match status" value="1"/>
</dbReference>
<name>A0A3A8PXB2_9BACT</name>
<sequence length="200" mass="22195">MPLGSEQKGIATFYDATGEGNCSYDKSGDLMVAAMNREQYADSAACGQCVDIVGPKGNVRVLIVDQCPDCDKGHLDLSRKAFDKIAEAKDGRVNITWTPVSCDVAGPVKYHFKDGSNPWWTAIQVRNHRLPIQKLEWRRDGDWKSLKRESYNYFVTDSGVGEGRFQLRVTASDGQQLVDSVEKVLDDDTVDGAEQFAPQK</sequence>
<evidence type="ECO:0000313" key="3">
    <source>
        <dbReference type="EMBL" id="RKH61096.1"/>
    </source>
</evidence>
<evidence type="ECO:0000259" key="2">
    <source>
        <dbReference type="PROSITE" id="PS50842"/>
    </source>
</evidence>
<feature type="domain" description="Expansin-like EG45" evidence="2">
    <location>
        <begin position="14"/>
        <end position="107"/>
    </location>
</feature>
<dbReference type="CDD" id="cd22272">
    <property type="entry name" value="DPBB_EXLX1-like"/>
    <property type="match status" value="1"/>
</dbReference>
<dbReference type="Gene3D" id="2.60.40.760">
    <property type="entry name" value="Expansin, cellulose-binding-like domain"/>
    <property type="match status" value="1"/>
</dbReference>
<accession>A0A3A8PXB2</accession>
<reference evidence="4" key="1">
    <citation type="submission" date="2018-09" db="EMBL/GenBank/DDBJ databases">
        <authorList>
            <person name="Livingstone P.G."/>
            <person name="Whitworth D.E."/>
        </authorList>
    </citation>
    <scope>NUCLEOTIDE SEQUENCE [LARGE SCALE GENOMIC DNA]</scope>
    <source>
        <strain evidence="4">AB047A</strain>
    </source>
</reference>
<dbReference type="InterPro" id="IPR007112">
    <property type="entry name" value="Expansin/allergen_DPBB_dom"/>
</dbReference>
<dbReference type="EMBL" id="RAWM01000135">
    <property type="protein sequence ID" value="RKH61096.1"/>
    <property type="molecule type" value="Genomic_DNA"/>
</dbReference>
<dbReference type="PANTHER" id="PTHR31836">
    <property type="match status" value="1"/>
</dbReference>
<dbReference type="NCBIfam" id="NF041144">
    <property type="entry name" value="expansin_EXLX1"/>
    <property type="match status" value="1"/>
</dbReference>
<dbReference type="RefSeq" id="WP_120551558.1">
    <property type="nucleotide sequence ID" value="NZ_RAWM01000135.1"/>
</dbReference>
<evidence type="ECO:0000313" key="4">
    <source>
        <dbReference type="Proteomes" id="UP000282656"/>
    </source>
</evidence>
<dbReference type="InterPro" id="IPR036749">
    <property type="entry name" value="Expansin_CBD_sf"/>
</dbReference>
<dbReference type="PANTHER" id="PTHR31836:SF21">
    <property type="entry name" value="EXPANSIN-LIKE PROTEIN 7"/>
    <property type="match status" value="1"/>
</dbReference>
<keyword evidence="1" id="KW-0732">Signal</keyword>
<dbReference type="Gene3D" id="2.40.40.10">
    <property type="entry name" value="RlpA-like domain"/>
    <property type="match status" value="1"/>
</dbReference>
<dbReference type="InterPro" id="IPR009009">
    <property type="entry name" value="RlpA-like_DPBB"/>
</dbReference>
<proteinExistence type="predicted"/>
<keyword evidence="4" id="KW-1185">Reference proteome</keyword>
<dbReference type="AlphaFoldDB" id="A0A3A8PXB2"/>
<dbReference type="PROSITE" id="PS50842">
    <property type="entry name" value="EXPANSIN_EG45"/>
    <property type="match status" value="1"/>
</dbReference>